<keyword evidence="7" id="KW-0238">DNA-binding</keyword>
<dbReference type="InterPro" id="IPR007046">
    <property type="entry name" value="RNA_pol_sigma_54_core-bd"/>
</dbReference>
<protein>
    <submittedName>
        <fullName evidence="11">RNA polymerase, sigma 54 subunit, RpoN/SigL</fullName>
    </submittedName>
</protein>
<dbReference type="InterPro" id="IPR007634">
    <property type="entry name" value="RNA_pol_sigma_54_DNA-bd"/>
</dbReference>
<accession>A0A1H0NX22</accession>
<dbReference type="PANTHER" id="PTHR32248:SF4">
    <property type="entry name" value="RNA POLYMERASE SIGMA-54 FACTOR"/>
    <property type="match status" value="1"/>
</dbReference>
<dbReference type="Pfam" id="PF04963">
    <property type="entry name" value="Sigma54_CBD"/>
    <property type="match status" value="1"/>
</dbReference>
<dbReference type="PIRSF" id="PIRSF000774">
    <property type="entry name" value="RpoN"/>
    <property type="match status" value="1"/>
</dbReference>
<evidence type="ECO:0000256" key="7">
    <source>
        <dbReference type="ARBA" id="ARBA00023125"/>
    </source>
</evidence>
<organism evidence="11 12">
    <name type="scientific">Selenomonas ruminantium</name>
    <dbReference type="NCBI Taxonomy" id="971"/>
    <lineage>
        <taxon>Bacteria</taxon>
        <taxon>Bacillati</taxon>
        <taxon>Bacillota</taxon>
        <taxon>Negativicutes</taxon>
        <taxon>Selenomonadales</taxon>
        <taxon>Selenomonadaceae</taxon>
        <taxon>Selenomonas</taxon>
    </lineage>
</organism>
<dbReference type="InterPro" id="IPR038709">
    <property type="entry name" value="RpoN_core-bd_sf"/>
</dbReference>
<keyword evidence="2" id="KW-0240">DNA-directed RNA polymerase</keyword>
<dbReference type="Gene3D" id="1.10.10.60">
    <property type="entry name" value="Homeodomain-like"/>
    <property type="match status" value="1"/>
</dbReference>
<evidence type="ECO:0000259" key="9">
    <source>
        <dbReference type="Pfam" id="PF04552"/>
    </source>
</evidence>
<evidence type="ECO:0000256" key="2">
    <source>
        <dbReference type="ARBA" id="ARBA00022478"/>
    </source>
</evidence>
<dbReference type="GO" id="GO:0000428">
    <property type="term" value="C:DNA-directed RNA polymerase complex"/>
    <property type="evidence" value="ECO:0007669"/>
    <property type="project" value="UniProtKB-KW"/>
</dbReference>
<dbReference type="Proteomes" id="UP000182412">
    <property type="component" value="Unassembled WGS sequence"/>
</dbReference>
<sequence>MQQEQSLNMNLSQHLAMTMKLQQAIQILQLSAQDLKSEIEKEYLENPALEMEYGDGAGENQGELFRADNLSALADYLGEDASDFSGGFAEREHVFESAAPVSTTLETELLEQAEFAFADEQERAIATFIIGSIDDWGYLTLSLEDIAKTMEADVALVEKVLTVVQGFEPVGVGARSLSECLRLQAQKLGIYDGLVAALIDKHLTAVADARIKEIAAAEGCKPAEVQMAVDILRKLDPKPGSAYGGEAANYITPDVLVQKTPTGYQVSLNDTYIPKLKIAPMYKEAADFDKDTQKYISKRLSAASWLINSIEQRRSTIKKVVEEIIRVQHDFLEEGHASLHPLTMGDVAEAIGVHESTVSRAVANKYVELPNGIMALRKFFTASLNKSSNGEDFIASQAKAAIEELIKGENPQKPLSDQKLCELLQARNMELSRRTVMKYREQLGYPSSVKRKRY</sequence>
<comment type="similarity">
    <text evidence="1">Belongs to the sigma-54 factor family.</text>
</comment>
<keyword evidence="6" id="KW-0731">Sigma factor</keyword>
<evidence type="ECO:0000313" key="12">
    <source>
        <dbReference type="Proteomes" id="UP000182412"/>
    </source>
</evidence>
<evidence type="ECO:0000256" key="1">
    <source>
        <dbReference type="ARBA" id="ARBA00008798"/>
    </source>
</evidence>
<proteinExistence type="inferred from homology"/>
<keyword evidence="5" id="KW-0805">Transcription regulation</keyword>
<evidence type="ECO:0000256" key="4">
    <source>
        <dbReference type="ARBA" id="ARBA00022695"/>
    </source>
</evidence>
<dbReference type="AlphaFoldDB" id="A0A1H0NX22"/>
<dbReference type="PROSITE" id="PS00717">
    <property type="entry name" value="SIGMA54_1"/>
    <property type="match status" value="1"/>
</dbReference>
<dbReference type="InterPro" id="IPR000394">
    <property type="entry name" value="RNA_pol_sigma_54"/>
</dbReference>
<evidence type="ECO:0000256" key="6">
    <source>
        <dbReference type="ARBA" id="ARBA00023082"/>
    </source>
</evidence>
<dbReference type="GO" id="GO:0003677">
    <property type="term" value="F:DNA binding"/>
    <property type="evidence" value="ECO:0007669"/>
    <property type="project" value="UniProtKB-KW"/>
</dbReference>
<evidence type="ECO:0000313" key="11">
    <source>
        <dbReference type="EMBL" id="SDO97098.1"/>
    </source>
</evidence>
<dbReference type="OrthoDB" id="9814402at2"/>
<keyword evidence="8" id="KW-0804">Transcription</keyword>
<dbReference type="Gene3D" id="1.10.10.1330">
    <property type="entry name" value="RNA polymerase sigma-54 factor, core-binding domain"/>
    <property type="match status" value="1"/>
</dbReference>
<evidence type="ECO:0000256" key="8">
    <source>
        <dbReference type="ARBA" id="ARBA00023163"/>
    </source>
</evidence>
<evidence type="ECO:0000256" key="3">
    <source>
        <dbReference type="ARBA" id="ARBA00022679"/>
    </source>
</evidence>
<dbReference type="RefSeq" id="WP_074571375.1">
    <property type="nucleotide sequence ID" value="NZ_FNJQ01000004.1"/>
</dbReference>
<evidence type="ECO:0000259" key="10">
    <source>
        <dbReference type="Pfam" id="PF04963"/>
    </source>
</evidence>
<dbReference type="GO" id="GO:0006352">
    <property type="term" value="P:DNA-templated transcription initiation"/>
    <property type="evidence" value="ECO:0007669"/>
    <property type="project" value="InterPro"/>
</dbReference>
<keyword evidence="4" id="KW-0548">Nucleotidyltransferase</keyword>
<feature type="domain" description="RNA polymerase sigma factor 54 core-binding" evidence="10">
    <location>
        <begin position="96"/>
        <end position="282"/>
    </location>
</feature>
<evidence type="ECO:0000256" key="5">
    <source>
        <dbReference type="ARBA" id="ARBA00023015"/>
    </source>
</evidence>
<keyword evidence="3" id="KW-0808">Transferase</keyword>
<dbReference type="Pfam" id="PF00309">
    <property type="entry name" value="Sigma54_AID"/>
    <property type="match status" value="1"/>
</dbReference>
<feature type="domain" description="RNA polymerase sigma factor 54 DNA-binding" evidence="9">
    <location>
        <begin position="293"/>
        <end position="453"/>
    </location>
</feature>
<name>A0A1H0NX22_SELRU</name>
<dbReference type="Pfam" id="PF04552">
    <property type="entry name" value="Sigma54_DBD"/>
    <property type="match status" value="1"/>
</dbReference>
<dbReference type="PRINTS" id="PR00045">
    <property type="entry name" value="SIGMA54FCT"/>
</dbReference>
<dbReference type="GO" id="GO:0016987">
    <property type="term" value="F:sigma factor activity"/>
    <property type="evidence" value="ECO:0007669"/>
    <property type="project" value="UniProtKB-KW"/>
</dbReference>
<dbReference type="PANTHER" id="PTHR32248">
    <property type="entry name" value="RNA POLYMERASE SIGMA-54 FACTOR"/>
    <property type="match status" value="1"/>
</dbReference>
<dbReference type="NCBIfam" id="TIGR02395">
    <property type="entry name" value="rpoN_sigma"/>
    <property type="match status" value="1"/>
</dbReference>
<dbReference type="GO" id="GO:0016779">
    <property type="term" value="F:nucleotidyltransferase activity"/>
    <property type="evidence" value="ECO:0007669"/>
    <property type="project" value="UniProtKB-KW"/>
</dbReference>
<dbReference type="EMBL" id="FNJQ01000004">
    <property type="protein sequence ID" value="SDO97098.1"/>
    <property type="molecule type" value="Genomic_DNA"/>
</dbReference>
<dbReference type="PROSITE" id="PS50044">
    <property type="entry name" value="SIGMA54_3"/>
    <property type="match status" value="1"/>
</dbReference>
<gene>
    <name evidence="11" type="ORF">SAMN05216366_10413</name>
</gene>
<dbReference type="GO" id="GO:0001216">
    <property type="term" value="F:DNA-binding transcription activator activity"/>
    <property type="evidence" value="ECO:0007669"/>
    <property type="project" value="InterPro"/>
</dbReference>
<reference evidence="11 12" key="1">
    <citation type="submission" date="2016-10" db="EMBL/GenBank/DDBJ databases">
        <authorList>
            <person name="de Groot N.N."/>
        </authorList>
    </citation>
    <scope>NUCLEOTIDE SEQUENCE [LARGE SCALE GENOMIC DNA]</scope>
    <source>
        <strain evidence="11 12">S137</strain>
    </source>
</reference>